<dbReference type="FunFam" id="3.40.50.720:FF:000074">
    <property type="entry name" value="Retinol dehydrogenase type 1"/>
    <property type="match status" value="1"/>
</dbReference>
<name>W5M2B9_LEPOC</name>
<evidence type="ECO:0000313" key="7">
    <source>
        <dbReference type="Proteomes" id="UP000018468"/>
    </source>
</evidence>
<dbReference type="eggNOG" id="KOG1610">
    <property type="taxonomic scope" value="Eukaryota"/>
</dbReference>
<dbReference type="GeneID" id="102692720"/>
<dbReference type="AlphaFoldDB" id="W5M2B9"/>
<reference evidence="7" key="1">
    <citation type="submission" date="2011-12" db="EMBL/GenBank/DDBJ databases">
        <title>The Draft Genome of Lepisosteus oculatus.</title>
        <authorList>
            <consortium name="The Broad Institute Genome Assembly &amp; Analysis Group"/>
            <consortium name="Computational R&amp;D Group"/>
            <consortium name="and Sequencing Platform"/>
            <person name="Di Palma F."/>
            <person name="Alfoldi J."/>
            <person name="Johnson J."/>
            <person name="Berlin A."/>
            <person name="Gnerre S."/>
            <person name="Jaffe D."/>
            <person name="MacCallum I."/>
            <person name="Young S."/>
            <person name="Walker B.J."/>
            <person name="Lander E.S."/>
            <person name="Lindblad-Toh K."/>
        </authorList>
    </citation>
    <scope>NUCLEOTIDE SEQUENCE [LARGE SCALE GENOMIC DNA]</scope>
</reference>
<dbReference type="GO" id="GO:0016491">
    <property type="term" value="F:oxidoreductase activity"/>
    <property type="evidence" value="ECO:0000318"/>
    <property type="project" value="GO_Central"/>
</dbReference>
<feature type="transmembrane region" description="Helical" evidence="4">
    <location>
        <begin position="36"/>
        <end position="55"/>
    </location>
</feature>
<evidence type="ECO:0000256" key="1">
    <source>
        <dbReference type="ARBA" id="ARBA00006484"/>
    </source>
</evidence>
<dbReference type="InterPro" id="IPR002347">
    <property type="entry name" value="SDR_fam"/>
</dbReference>
<keyword evidence="4" id="KW-0812">Transmembrane</keyword>
<dbReference type="STRING" id="7918.ENSLOCP00000002527"/>
<dbReference type="CTD" id="3294"/>
<dbReference type="HOGENOM" id="CLU_010194_2_0_1"/>
<feature type="transmembrane region" description="Helical" evidence="4">
    <location>
        <begin position="9"/>
        <end position="30"/>
    </location>
</feature>
<dbReference type="InterPro" id="IPR020904">
    <property type="entry name" value="Sc_DH/Rdtase_CS"/>
</dbReference>
<evidence type="ECO:0000256" key="2">
    <source>
        <dbReference type="ARBA" id="ARBA00023002"/>
    </source>
</evidence>
<keyword evidence="7" id="KW-1185">Reference proteome</keyword>
<dbReference type="OMA" id="KKCMAVN"/>
<dbReference type="SMART" id="SM00822">
    <property type="entry name" value="PKS_KR"/>
    <property type="match status" value="1"/>
</dbReference>
<dbReference type="PRINTS" id="PR00080">
    <property type="entry name" value="SDRFAMILY"/>
</dbReference>
<dbReference type="OrthoDB" id="9876299at2759"/>
<dbReference type="RefSeq" id="XP_015223426.1">
    <property type="nucleotide sequence ID" value="XM_015367940.2"/>
</dbReference>
<dbReference type="KEGG" id="loc:102692720"/>
<dbReference type="Ensembl" id="ENSLOCT00000002533.1">
    <property type="protein sequence ID" value="ENSLOCP00000002527.1"/>
    <property type="gene ID" value="ENSLOCG00000002170.1"/>
</dbReference>
<evidence type="ECO:0000256" key="3">
    <source>
        <dbReference type="RuleBase" id="RU000363"/>
    </source>
</evidence>
<reference evidence="6" key="3">
    <citation type="submission" date="2025-09" db="UniProtKB">
        <authorList>
            <consortium name="Ensembl"/>
        </authorList>
    </citation>
    <scope>IDENTIFICATION</scope>
</reference>
<protein>
    <submittedName>
        <fullName evidence="6">Hydroxysteroid (17-beta) dehydrogenase 2</fullName>
    </submittedName>
</protein>
<dbReference type="EMBL" id="AHAT01010634">
    <property type="status" value="NOT_ANNOTATED_CDS"/>
    <property type="molecule type" value="Genomic_DNA"/>
</dbReference>
<dbReference type="PANTHER" id="PTHR43313">
    <property type="entry name" value="SHORT-CHAIN DEHYDROGENASE/REDUCTASE FAMILY 9C"/>
    <property type="match status" value="1"/>
</dbReference>
<reference evidence="6" key="2">
    <citation type="submission" date="2025-08" db="UniProtKB">
        <authorList>
            <consortium name="Ensembl"/>
        </authorList>
    </citation>
    <scope>IDENTIFICATION</scope>
</reference>
<proteinExistence type="inferred from homology"/>
<evidence type="ECO:0000259" key="5">
    <source>
        <dbReference type="SMART" id="SM00822"/>
    </source>
</evidence>
<evidence type="ECO:0000256" key="4">
    <source>
        <dbReference type="SAM" id="Phobius"/>
    </source>
</evidence>
<keyword evidence="4" id="KW-1133">Transmembrane helix</keyword>
<evidence type="ECO:0000313" key="6">
    <source>
        <dbReference type="Ensembl" id="ENSLOCP00000002527.1"/>
    </source>
</evidence>
<dbReference type="InParanoid" id="W5M2B9"/>
<organism evidence="6 7">
    <name type="scientific">Lepisosteus oculatus</name>
    <name type="common">Spotted gar</name>
    <dbReference type="NCBI Taxonomy" id="7918"/>
    <lineage>
        <taxon>Eukaryota</taxon>
        <taxon>Metazoa</taxon>
        <taxon>Chordata</taxon>
        <taxon>Craniata</taxon>
        <taxon>Vertebrata</taxon>
        <taxon>Euteleostomi</taxon>
        <taxon>Actinopterygii</taxon>
        <taxon>Neopterygii</taxon>
        <taxon>Holostei</taxon>
        <taxon>Semionotiformes</taxon>
        <taxon>Lepisosteidae</taxon>
        <taxon>Lepisosteus</taxon>
    </lineage>
</organism>
<keyword evidence="2" id="KW-0560">Oxidoreductase</keyword>
<dbReference type="Pfam" id="PF00106">
    <property type="entry name" value="adh_short"/>
    <property type="match status" value="1"/>
</dbReference>
<dbReference type="PROSITE" id="PS00061">
    <property type="entry name" value="ADH_SHORT"/>
    <property type="match status" value="1"/>
</dbReference>
<dbReference type="Proteomes" id="UP000018468">
    <property type="component" value="Linkage group LG23"/>
</dbReference>
<dbReference type="SUPFAM" id="SSF51735">
    <property type="entry name" value="NAD(P)-binding Rossmann-fold domains"/>
    <property type="match status" value="1"/>
</dbReference>
<dbReference type="PRINTS" id="PR00081">
    <property type="entry name" value="GDHRDH"/>
</dbReference>
<dbReference type="InterPro" id="IPR036291">
    <property type="entry name" value="NAD(P)-bd_dom_sf"/>
</dbReference>
<dbReference type="RefSeq" id="XP_015223427.1">
    <property type="nucleotide sequence ID" value="XM_015367941.2"/>
</dbReference>
<dbReference type="InterPro" id="IPR057326">
    <property type="entry name" value="KR_dom"/>
</dbReference>
<dbReference type="PANTHER" id="PTHR43313:SF3">
    <property type="entry name" value="17-BETA-HYDROXYSTEROID DEHYDROGENASE TYPE 2"/>
    <property type="match status" value="1"/>
</dbReference>
<keyword evidence="4" id="KW-0472">Membrane</keyword>
<sequence length="399" mass="43935">MDTSFSESLYFLMLYASITTLYAGAVILRVKGGLKLGSWSLIWCLLLAVLVEPLCFLKVPGYAGLLLLSLLYYISLSLLGKSQKLLPVNNKSVLITGCDSGFGHALAKHLDSLGVTVFAGVLNEQSPGSDELRRCSSKRLLVLQLDVTNSAQIRKAYQQIQAEVGETGLWAIVNNAGILGYLADGEILPMTVFKKCMAVNFLGAVELSQTFLPLLRRARGRMVNVSSMAAKVPVPMFSAYCASKAALSMFSEVMRHELSSWGIRVSVIQPGGFRTNIFGTREEWSCYQEEILSQVPQDVKEDYGEEYISSFQKRMPKMSAVSSVDLWPVVHNICHALLAVRPEHVYAPGRLASVIPFVHSFFPASVSDLLIGVFFKFHKDAPARLQRSTGSAKGEREHN</sequence>
<accession>W5M2B9</accession>
<feature type="domain" description="Ketoreductase" evidence="5">
    <location>
        <begin position="91"/>
        <end position="276"/>
    </location>
</feature>
<dbReference type="GO" id="GO:0008202">
    <property type="term" value="P:steroid metabolic process"/>
    <property type="evidence" value="ECO:0000318"/>
    <property type="project" value="GO_Central"/>
</dbReference>
<dbReference type="Bgee" id="ENSLOCG00000002170">
    <property type="expression patterns" value="Expressed in pharyngeal gill and 5 other cell types or tissues"/>
</dbReference>
<dbReference type="GeneTree" id="ENSGT00940000160204"/>
<comment type="similarity">
    <text evidence="1 3">Belongs to the short-chain dehydrogenases/reductases (SDR) family.</text>
</comment>
<dbReference type="Gene3D" id="3.40.50.720">
    <property type="entry name" value="NAD(P)-binding Rossmann-like Domain"/>
    <property type="match status" value="1"/>
</dbReference>